<sequence>MTTVQIRKMDELRQVLKEAMVEDDIVKYMIDTLKMACIEDYVRFVSEARYEDELLTHILGKVTAYKDDLLQLSRMKTAWRVARATLNKTEQRRIAGQGSEDMDEPLDASTQDTLLKQWSATYPRNLAAWLRPADSLLGRIYREFQRNTPAVISIKKVKSLLIASRLSSEREVNLGGDVKLHLSDGVADGLAITTCVDHYWGLRILGYARSIVGQYKASSMESKGAQVVYAPLSVNMDYAVLCLKRASIWKGSEPLGWLRAKDEATRGRQVELMRMGWTQGEALQKALSEMKWNDQRGCASEKDCGKTHRCDVIKADGNTCGKVELASASSSGDVGQPKVVLVTKAMADDKSSEAGGLAPAPKVAMLPAGISNLSTNISALKPTQWCGKHPLPQVPWTLGIGVGTIYIVAVESDNFAREAAMRYLKIVVHVRDVASLIGSIVQGFLKKFPDGCPVLVGGTCPWSGRVDMRPAVFFHVPRIASEIETEIASLKKSNRVVKFVENVCGTDNDFKKEAEKYCKGGPVRTQAGAFGWVRRDRAWWGVGERGNMATINAKMPIGVTVVKEKGMVRLVWQGKKPMLPRFQAEGYFALAFVPEDKVSEGAIRRFNADNRRFPPMSYEPQSLMWSKQGAWRPPCPEERAALMMLPLDVVRGSQMPVPTWTHFGPEIELRRAVQGLKLDHAAQSQNVPAEAVALLQSYWVNTQMRGLPAENQGVDWSMQRHKHATAMGLRSQRGGPHCAGSLPALVERGVGKEAHMAFALPLSTPFDSENVMDDDALYAARAMARLGPYVRIWRRRMSRALEALAKEFQPWDNLLVNLMRPDVKAVAKNKKPAMMACLIVLLPWPDRTLPARYVLGFRLVGIIENSHLFRQLDKGLTVDSGKEVLLGAHALKVIAGLRDKLRRGRFLPEIKQSVMKEVEEGGAKGVYIENDLNFMFGVGGWLPLERFLHQHSCGKMRPIDNGKKYGHNKASLETETIYTSSPDFIAASARAFLTGVLVVLELQGHTPKGVLSCKDLPAMCSFLPEWSGLEVGTDDMKDAYRQCPNEPEDHCMVVIAFWDEEDEDVKYVILRGMPFGFSSAVINFNRTPALATAAARRLTGAMAASFFDDTGIVDSKAGVGSAQASVGAVYESIGADLAPPKRQPMASQRVFLGLLAAVGRAHTEGYMFFDVKPFTRQELCTEIDNIIADGPCSSGQASKLRGRFGWAATAAYGKCGRGGQAALAQRQYFDSEDVLTPELTTTLVYMQFLALNVLRRTIRLQGPPLAAIKVYSDASFEPPMKAKLGYVIFMNDGSQPIGRTAVISELLMEKFIARKTQITPCEAFCGVVVPFNRLELLRGAEAPEVSSAPFQFASSSVRCAPCVAVISANIALQAKHETELATKILWPRMRFSCFAVGSSGVRCLGDVNLGPDGILQIEVAPTQLSHGQAGVLLVDGTVICQQSSGTLSQQRLRSHELAAAHIADPTERQVASFRQALGLNRFPFAFKIGLALARKDLWNAMGRRCLECLDVGWAKKAYRQAPAPGMVLFLDRIQTVEDKQLLSGHVAGLLGHFPKAREYFLQSCCPEAALDMHCDFLQWDQALALAQTLAPQRLPDIYLKSALQLEGKGEHQQALTHYEQATRDAIPGSRPEHEQQCKAGIAKTSIRLGDLPRGMKVAIELKDPLVSKDCAQVLAKMKQYVEAAQLYEAAGGCLRPSGLSVNPRGGSDAADDCNHAYRLSQAQRYILDLNFEAAAPLMNKIHSPKLHLQYAKAKESRGAYREALQAYERARDLDSVVRLSLEQLNEPQKAFQLVRETQLTSGAERVAEYCRKNGNISGAVEFLLLAKNVQEAFMLAERQDEMATFEVGLGDEGTREQHIAIAKYYEQRNLLANAAKHYAFCEDFAMALKLYLKAGEKEIDHAIEVVGKARSDALTHTLIDYLMGESDNVPKDPNYVYRLHKALGNFMQAAGTALIIAKQEQEMGNYKQAHQLLFRTYQDLKSQKLALPQELWRRLMVLHSYVIVKRLVKAGDHQSAAIMLVRVAKNIQQFPAHVVPILTSVVIECQRAKMPGESYQYACTLMKPEYRPQVSEQYKKKIENIVRKPPPEADQKDSLEVHRPCMYCSFTFTESQLDCLNCKNISPFCIATGMRMLKDDWSNCPSCNFPARRSAFNEALQVTEQCPMCDAVVKPTDLAAVSDPSSQINYFKSLFQAAEGS</sequence>
<dbReference type="PANTHER" id="PTHR14920">
    <property type="entry name" value="OSMOTIC AVOIDANCE ABNORMAL PROTEIN 1/WD REPEAT MEMBRANE PROTEIN"/>
    <property type="match status" value="1"/>
</dbReference>
<gene>
    <name evidence="8" type="ORF">PGLA2088_LOCUS5839</name>
</gene>
<evidence type="ECO:0000256" key="2">
    <source>
        <dbReference type="ARBA" id="ARBA00022574"/>
    </source>
</evidence>
<protein>
    <submittedName>
        <fullName evidence="8">Uncharacterized protein</fullName>
    </submittedName>
</protein>
<accession>A0A813IA58</accession>
<feature type="domain" description="Dinoflagellate luciferase N-terminal" evidence="6">
    <location>
        <begin position="11"/>
        <end position="82"/>
    </location>
</feature>
<dbReference type="Gene3D" id="1.25.40.470">
    <property type="match status" value="2"/>
</dbReference>
<dbReference type="GO" id="GO:0005929">
    <property type="term" value="C:cilium"/>
    <property type="evidence" value="ECO:0007669"/>
    <property type="project" value="UniProtKB-SubCell"/>
</dbReference>
<evidence type="ECO:0000313" key="8">
    <source>
        <dbReference type="EMBL" id="CAE8647621.1"/>
    </source>
</evidence>
<evidence type="ECO:0000256" key="4">
    <source>
        <dbReference type="ARBA" id="ARBA00023069"/>
    </source>
</evidence>
<dbReference type="Pfam" id="PF05295">
    <property type="entry name" value="Luciferase_N"/>
    <property type="match status" value="1"/>
</dbReference>
<dbReference type="GO" id="GO:0035721">
    <property type="term" value="P:intraciliary retrograde transport"/>
    <property type="evidence" value="ECO:0007669"/>
    <property type="project" value="InterPro"/>
</dbReference>
<dbReference type="GO" id="GO:0060271">
    <property type="term" value="P:cilium assembly"/>
    <property type="evidence" value="ECO:0007669"/>
    <property type="project" value="TreeGrafter"/>
</dbReference>
<name>A0A813IA58_POLGL</name>
<feature type="domain" description="IF140/IFT172/WDR19 TPR" evidence="7">
    <location>
        <begin position="1737"/>
        <end position="1927"/>
    </location>
</feature>
<evidence type="ECO:0000256" key="1">
    <source>
        <dbReference type="ARBA" id="ARBA00004138"/>
    </source>
</evidence>
<evidence type="ECO:0000313" key="9">
    <source>
        <dbReference type="Proteomes" id="UP000626109"/>
    </source>
</evidence>
<dbReference type="PANTHER" id="PTHR14920:SF0">
    <property type="entry name" value="WD REPEAT DOMAIN 19"/>
    <property type="match status" value="1"/>
</dbReference>
<dbReference type="InterPro" id="IPR040379">
    <property type="entry name" value="WDR19/dyf-2"/>
</dbReference>
<keyword evidence="4" id="KW-0969">Cilium</keyword>
<dbReference type="InterPro" id="IPR056168">
    <property type="entry name" value="TPR_IF140/IFT172/WDR19"/>
</dbReference>
<comment type="subcellular location">
    <subcellularLocation>
        <location evidence="1">Cell projection</location>
        <location evidence="1">Cilium</location>
    </subcellularLocation>
</comment>
<evidence type="ECO:0000256" key="5">
    <source>
        <dbReference type="ARBA" id="ARBA00023273"/>
    </source>
</evidence>
<dbReference type="GO" id="GO:0030991">
    <property type="term" value="C:intraciliary transport particle A"/>
    <property type="evidence" value="ECO:0007669"/>
    <property type="project" value="TreeGrafter"/>
</dbReference>
<keyword evidence="3" id="KW-0677">Repeat</keyword>
<dbReference type="EMBL" id="CAJNNW010005680">
    <property type="protein sequence ID" value="CAE8647621.1"/>
    <property type="molecule type" value="Genomic_DNA"/>
</dbReference>
<evidence type="ECO:0000256" key="3">
    <source>
        <dbReference type="ARBA" id="ARBA00022737"/>
    </source>
</evidence>
<evidence type="ECO:0000259" key="7">
    <source>
        <dbReference type="Pfam" id="PF24762"/>
    </source>
</evidence>
<dbReference type="InterPro" id="IPR007959">
    <property type="entry name" value="Dino_Luciferase_N"/>
</dbReference>
<comment type="caution">
    <text evidence="8">The sequence shown here is derived from an EMBL/GenBank/DDBJ whole genome shotgun (WGS) entry which is preliminary data.</text>
</comment>
<proteinExistence type="predicted"/>
<evidence type="ECO:0000259" key="6">
    <source>
        <dbReference type="Pfam" id="PF05295"/>
    </source>
</evidence>
<dbReference type="Pfam" id="PF24762">
    <property type="entry name" value="TPR_IF140-IFT172"/>
    <property type="match status" value="1"/>
</dbReference>
<keyword evidence="5" id="KW-0966">Cell projection</keyword>
<keyword evidence="2" id="KW-0853">WD repeat</keyword>
<organism evidence="8 9">
    <name type="scientific">Polarella glacialis</name>
    <name type="common">Dinoflagellate</name>
    <dbReference type="NCBI Taxonomy" id="89957"/>
    <lineage>
        <taxon>Eukaryota</taxon>
        <taxon>Sar</taxon>
        <taxon>Alveolata</taxon>
        <taxon>Dinophyceae</taxon>
        <taxon>Suessiales</taxon>
        <taxon>Suessiaceae</taxon>
        <taxon>Polarella</taxon>
    </lineage>
</organism>
<reference evidence="8" key="1">
    <citation type="submission" date="2021-02" db="EMBL/GenBank/DDBJ databases">
        <authorList>
            <person name="Dougan E. K."/>
            <person name="Rhodes N."/>
            <person name="Thang M."/>
            <person name="Chan C."/>
        </authorList>
    </citation>
    <scope>NUCLEOTIDE SEQUENCE</scope>
</reference>
<dbReference type="Proteomes" id="UP000626109">
    <property type="component" value="Unassembled WGS sequence"/>
</dbReference>